<dbReference type="OrthoDB" id="9807630at2"/>
<dbReference type="PANTHER" id="PTHR43434:SF20">
    <property type="entry name" value="5'-NUCLEOTIDASE"/>
    <property type="match status" value="1"/>
</dbReference>
<dbReference type="InterPro" id="IPR036412">
    <property type="entry name" value="HAD-like_sf"/>
</dbReference>
<dbReference type="KEGG" id="cmp:Cha6605_0593"/>
<dbReference type="eggNOG" id="COG0546">
    <property type="taxonomic scope" value="Bacteria"/>
</dbReference>
<evidence type="ECO:0000313" key="2">
    <source>
        <dbReference type="Proteomes" id="UP000010366"/>
    </source>
</evidence>
<dbReference type="PATRIC" id="fig|1173020.3.peg.701"/>
<dbReference type="STRING" id="1173020.Cha6605_0593"/>
<dbReference type="Gene3D" id="1.10.150.240">
    <property type="entry name" value="Putative phosphatase, domain 2"/>
    <property type="match status" value="1"/>
</dbReference>
<sequence length="216" mass="24063">MFQNHDLILFDLDGTISDPLEGIGRSINYALEHFGYEPLKLSELAQYVGPPLDETFTKITGNEAESKQLVAKYRERYRDIGYRENKLYPGMTEVLIELHQANVPIGLCTAKRQDFAELILDLFGLTHYFQFISGGEIGLPKSQQIESLLSQGQVSKATLMIGDRAVDTIAAHKNGLQAGGVLWGYGSHAELLNEAPLYLFKSPSELIQIARTFGNQ</sequence>
<dbReference type="GO" id="GO:0005829">
    <property type="term" value="C:cytosol"/>
    <property type="evidence" value="ECO:0007669"/>
    <property type="project" value="TreeGrafter"/>
</dbReference>
<dbReference type="AlphaFoldDB" id="K9U9V8"/>
<protein>
    <submittedName>
        <fullName evidence="1">Haloacid dehalogenase superfamily enzyme, subfamily IA</fullName>
    </submittedName>
</protein>
<dbReference type="InterPro" id="IPR023198">
    <property type="entry name" value="PGP-like_dom2"/>
</dbReference>
<gene>
    <name evidence="1" type="ORF">Cha6605_0593</name>
</gene>
<dbReference type="GO" id="GO:0004713">
    <property type="term" value="F:protein tyrosine kinase activity"/>
    <property type="evidence" value="ECO:0007669"/>
    <property type="project" value="TreeGrafter"/>
</dbReference>
<dbReference type="InterPro" id="IPR023214">
    <property type="entry name" value="HAD_sf"/>
</dbReference>
<dbReference type="SUPFAM" id="SSF56784">
    <property type="entry name" value="HAD-like"/>
    <property type="match status" value="1"/>
</dbReference>
<reference evidence="1 2" key="1">
    <citation type="submission" date="2012-05" db="EMBL/GenBank/DDBJ databases">
        <title>Finished chromosome of genome of Chamaesiphon sp. PCC 6605.</title>
        <authorList>
            <consortium name="US DOE Joint Genome Institute"/>
            <person name="Gugger M."/>
            <person name="Coursin T."/>
            <person name="Rippka R."/>
            <person name="Tandeau De Marsac N."/>
            <person name="Huntemann M."/>
            <person name="Wei C.-L."/>
            <person name="Han J."/>
            <person name="Detter J.C."/>
            <person name="Han C."/>
            <person name="Tapia R."/>
            <person name="Chen A."/>
            <person name="Kyrpides N."/>
            <person name="Mavromatis K."/>
            <person name="Markowitz V."/>
            <person name="Szeto E."/>
            <person name="Ivanova N."/>
            <person name="Pagani I."/>
            <person name="Pati A."/>
            <person name="Goodwin L."/>
            <person name="Nordberg H.P."/>
            <person name="Cantor M.N."/>
            <person name="Hua S.X."/>
            <person name="Woyke T."/>
            <person name="Kerfeld C.A."/>
        </authorList>
    </citation>
    <scope>NUCLEOTIDE SEQUENCE [LARGE SCALE GENOMIC DNA]</scope>
    <source>
        <strain evidence="2">ATCC 27169 / PCC 6605</strain>
    </source>
</reference>
<dbReference type="Gene3D" id="3.40.50.1000">
    <property type="entry name" value="HAD superfamily/HAD-like"/>
    <property type="match status" value="1"/>
</dbReference>
<dbReference type="EMBL" id="CP003600">
    <property type="protein sequence ID" value="AFY91872.1"/>
    <property type="molecule type" value="Genomic_DNA"/>
</dbReference>
<proteinExistence type="predicted"/>
<evidence type="ECO:0000313" key="1">
    <source>
        <dbReference type="EMBL" id="AFY91872.1"/>
    </source>
</evidence>
<dbReference type="InterPro" id="IPR006439">
    <property type="entry name" value="HAD-SF_hydro_IA"/>
</dbReference>
<dbReference type="Proteomes" id="UP000010366">
    <property type="component" value="Chromosome"/>
</dbReference>
<dbReference type="Pfam" id="PF13419">
    <property type="entry name" value="HAD_2"/>
    <property type="match status" value="1"/>
</dbReference>
<name>K9U9V8_CHAP6</name>
<dbReference type="HOGENOM" id="CLU_045011_19_4_3"/>
<dbReference type="InterPro" id="IPR050155">
    <property type="entry name" value="HAD-like_hydrolase_sf"/>
</dbReference>
<dbReference type="PANTHER" id="PTHR43434">
    <property type="entry name" value="PHOSPHOGLYCOLATE PHOSPHATASE"/>
    <property type="match status" value="1"/>
</dbReference>
<dbReference type="RefSeq" id="WP_015158066.1">
    <property type="nucleotide sequence ID" value="NC_019697.1"/>
</dbReference>
<accession>K9U9V8</accession>
<organism evidence="1 2">
    <name type="scientific">Chamaesiphon minutus (strain ATCC 27169 / PCC 6605)</name>
    <dbReference type="NCBI Taxonomy" id="1173020"/>
    <lineage>
        <taxon>Bacteria</taxon>
        <taxon>Bacillati</taxon>
        <taxon>Cyanobacteriota</taxon>
        <taxon>Cyanophyceae</taxon>
        <taxon>Gomontiellales</taxon>
        <taxon>Chamaesiphonaceae</taxon>
        <taxon>Chamaesiphon</taxon>
    </lineage>
</organism>
<dbReference type="InterPro" id="IPR041492">
    <property type="entry name" value="HAD_2"/>
</dbReference>
<dbReference type="NCBIfam" id="TIGR01549">
    <property type="entry name" value="HAD-SF-IA-v1"/>
    <property type="match status" value="1"/>
</dbReference>
<keyword evidence="2" id="KW-1185">Reference proteome</keyword>